<sequence length="59" mass="6837">MAGFSFWLHMNDEYMWRWFCSDERGNMIAISAQSFFDLVDAERAVKTAKACMTPILQPA</sequence>
<proteinExistence type="predicted"/>
<dbReference type="SUPFAM" id="SSF160113">
    <property type="entry name" value="YegP-like"/>
    <property type="match status" value="1"/>
</dbReference>
<organism evidence="1 2">
    <name type="scientific">Sphingomonas natans</name>
    <dbReference type="NCBI Taxonomy" id="3063330"/>
    <lineage>
        <taxon>Bacteria</taxon>
        <taxon>Pseudomonadati</taxon>
        <taxon>Pseudomonadota</taxon>
        <taxon>Alphaproteobacteria</taxon>
        <taxon>Sphingomonadales</taxon>
        <taxon>Sphingomonadaceae</taxon>
        <taxon>Sphingomonas</taxon>
    </lineage>
</organism>
<dbReference type="RefSeq" id="WP_303543078.1">
    <property type="nucleotide sequence ID" value="NZ_JAUOTP010000005.1"/>
</dbReference>
<reference evidence="1" key="1">
    <citation type="submission" date="2023-07" db="EMBL/GenBank/DDBJ databases">
        <authorList>
            <person name="Kim M."/>
        </authorList>
    </citation>
    <scope>NUCLEOTIDE SEQUENCE</scope>
    <source>
        <strain evidence="1">BIUV-7</strain>
    </source>
</reference>
<dbReference type="Proteomes" id="UP001169764">
    <property type="component" value="Unassembled WGS sequence"/>
</dbReference>
<accession>A0ABT8YA50</accession>
<name>A0ABT8YA50_9SPHN</name>
<evidence type="ECO:0008006" key="3">
    <source>
        <dbReference type="Google" id="ProtNLM"/>
    </source>
</evidence>
<dbReference type="EMBL" id="JAUOTP010000005">
    <property type="protein sequence ID" value="MDO6415217.1"/>
    <property type="molecule type" value="Genomic_DNA"/>
</dbReference>
<keyword evidence="2" id="KW-1185">Reference proteome</keyword>
<evidence type="ECO:0000313" key="1">
    <source>
        <dbReference type="EMBL" id="MDO6415217.1"/>
    </source>
</evidence>
<gene>
    <name evidence="1" type="ORF">Q4F19_12565</name>
</gene>
<dbReference type="InterPro" id="IPR036913">
    <property type="entry name" value="YegP-like_sf"/>
</dbReference>
<evidence type="ECO:0000313" key="2">
    <source>
        <dbReference type="Proteomes" id="UP001169764"/>
    </source>
</evidence>
<protein>
    <recommendedName>
        <fullName evidence="3">DUF1508 domain-containing protein</fullName>
    </recommendedName>
</protein>
<comment type="caution">
    <text evidence="1">The sequence shown here is derived from an EMBL/GenBank/DDBJ whole genome shotgun (WGS) entry which is preliminary data.</text>
</comment>